<dbReference type="SUPFAM" id="SSF51735">
    <property type="entry name" value="NAD(P)-binding Rossmann-fold domains"/>
    <property type="match status" value="1"/>
</dbReference>
<comment type="similarity">
    <text evidence="1">Belongs to the short-chain dehydrogenases/reductases (SDR) family.</text>
</comment>
<accession>A0A439D2T4</accession>
<dbReference type="FunFam" id="3.40.50.720:FF:000090">
    <property type="entry name" value="NADP-dependent mannitol dehydrogenase"/>
    <property type="match status" value="1"/>
</dbReference>
<keyword evidence="2" id="KW-0521">NADP</keyword>
<dbReference type="Pfam" id="PF13561">
    <property type="entry name" value="adh_short_C2"/>
    <property type="match status" value="1"/>
</dbReference>
<dbReference type="Gene3D" id="3.40.50.720">
    <property type="entry name" value="NAD(P)-binding Rossmann-like Domain"/>
    <property type="match status" value="1"/>
</dbReference>
<comment type="caution">
    <text evidence="4">The sequence shown here is derived from an EMBL/GenBank/DDBJ whole genome shotgun (WGS) entry which is preliminary data.</text>
</comment>
<dbReference type="STRING" id="363999.A0A439D2T4"/>
<dbReference type="AlphaFoldDB" id="A0A439D2T4"/>
<dbReference type="GO" id="GO:0019594">
    <property type="term" value="P:mannitol metabolic process"/>
    <property type="evidence" value="ECO:0007669"/>
    <property type="project" value="UniProtKB-ARBA"/>
</dbReference>
<dbReference type="Proteomes" id="UP000286045">
    <property type="component" value="Unassembled WGS sequence"/>
</dbReference>
<evidence type="ECO:0000256" key="3">
    <source>
        <dbReference type="ARBA" id="ARBA00023002"/>
    </source>
</evidence>
<organism evidence="4 5">
    <name type="scientific">Xylaria grammica</name>
    <dbReference type="NCBI Taxonomy" id="363999"/>
    <lineage>
        <taxon>Eukaryota</taxon>
        <taxon>Fungi</taxon>
        <taxon>Dikarya</taxon>
        <taxon>Ascomycota</taxon>
        <taxon>Pezizomycotina</taxon>
        <taxon>Sordariomycetes</taxon>
        <taxon>Xylariomycetidae</taxon>
        <taxon>Xylariales</taxon>
        <taxon>Xylariaceae</taxon>
        <taxon>Xylaria</taxon>
    </lineage>
</organism>
<keyword evidence="3" id="KW-0560">Oxidoreductase</keyword>
<dbReference type="InterPro" id="IPR036291">
    <property type="entry name" value="NAD(P)-bd_dom_sf"/>
</dbReference>
<evidence type="ECO:0000313" key="4">
    <source>
        <dbReference type="EMBL" id="RWA08765.1"/>
    </source>
</evidence>
<protein>
    <submittedName>
        <fullName evidence="4">Uncharacterized protein</fullName>
    </submittedName>
</protein>
<sequence length="291" mass="31263">MADMKTGVFPHDNMPAPQSDLVMPLFSLKGRTAIVSGAGAGIGLAVAHALAEAGANVAIWYNSNKKALDEAAQIEAKFGVKCRAYQVNVSTYEAVKEAVDQIVLDFNGRLDVFVANSGIAWEDGAFIDASLDTMHNVLKVNLDGTLYCAKAAALHWRRQRQERTTVDGKPLENYLTGSFISTASMSGHIANIPQMQTVYNASKAAVIHACKSLAVEWTGFARANSISPGYIKTDISAFIPDETKKVFKDKIPMGREGEPEELKGAYLYLASDASSYTTGIDIIVDGGYCAP</sequence>
<dbReference type="CDD" id="cd05352">
    <property type="entry name" value="MDH-like_SDR_c"/>
    <property type="match status" value="1"/>
</dbReference>
<evidence type="ECO:0000313" key="5">
    <source>
        <dbReference type="Proteomes" id="UP000286045"/>
    </source>
</evidence>
<reference evidence="4 5" key="1">
    <citation type="submission" date="2018-12" db="EMBL/GenBank/DDBJ databases">
        <title>Draft genome sequence of Xylaria grammica IHI A82.</title>
        <authorList>
            <person name="Buettner E."/>
            <person name="Kellner H."/>
        </authorList>
    </citation>
    <scope>NUCLEOTIDE SEQUENCE [LARGE SCALE GENOMIC DNA]</scope>
    <source>
        <strain evidence="4 5">IHI A82</strain>
    </source>
</reference>
<dbReference type="EMBL" id="RYZI01000185">
    <property type="protein sequence ID" value="RWA08765.1"/>
    <property type="molecule type" value="Genomic_DNA"/>
</dbReference>
<gene>
    <name evidence="4" type="ORF">EKO27_g6339</name>
</gene>
<keyword evidence="5" id="KW-1185">Reference proteome</keyword>
<proteinExistence type="inferred from homology"/>
<dbReference type="PRINTS" id="PR00080">
    <property type="entry name" value="SDRFAMILY"/>
</dbReference>
<evidence type="ECO:0000256" key="1">
    <source>
        <dbReference type="ARBA" id="ARBA00006484"/>
    </source>
</evidence>
<dbReference type="PANTHER" id="PTHR43008">
    <property type="entry name" value="BENZIL REDUCTASE"/>
    <property type="match status" value="1"/>
</dbReference>
<dbReference type="GO" id="GO:0050085">
    <property type="term" value="F:mannitol 2-dehydrogenase (NADP+) activity"/>
    <property type="evidence" value="ECO:0007669"/>
    <property type="project" value="UniProtKB-ARBA"/>
</dbReference>
<dbReference type="InterPro" id="IPR002347">
    <property type="entry name" value="SDR_fam"/>
</dbReference>
<dbReference type="PANTHER" id="PTHR43008:SF13">
    <property type="entry name" value="L-XYLULOSE REDUCTASE-RELATED"/>
    <property type="match status" value="1"/>
</dbReference>
<dbReference type="PRINTS" id="PR00081">
    <property type="entry name" value="GDHRDH"/>
</dbReference>
<dbReference type="GO" id="GO:0050664">
    <property type="term" value="F:oxidoreductase activity, acting on NAD(P)H, oxygen as acceptor"/>
    <property type="evidence" value="ECO:0007669"/>
    <property type="project" value="TreeGrafter"/>
</dbReference>
<evidence type="ECO:0000256" key="2">
    <source>
        <dbReference type="ARBA" id="ARBA00022857"/>
    </source>
</evidence>
<name>A0A439D2T4_9PEZI</name>